<evidence type="ECO:0000313" key="1">
    <source>
        <dbReference type="EMBL" id="MCQ4628852.1"/>
    </source>
</evidence>
<dbReference type="Proteomes" id="UP000996601">
    <property type="component" value="Unassembled WGS sequence"/>
</dbReference>
<dbReference type="Pfam" id="PF05936">
    <property type="entry name" value="T6SS_VasE"/>
    <property type="match status" value="1"/>
</dbReference>
<dbReference type="EMBL" id="WHSB02000001">
    <property type="protein sequence ID" value="MCQ4628852.1"/>
    <property type="molecule type" value="Genomic_DNA"/>
</dbReference>
<proteinExistence type="predicted"/>
<reference evidence="1" key="1">
    <citation type="submission" date="2021-07" db="EMBL/GenBank/DDBJ databases">
        <title>Shinella sp. nov., a novel member of the genus Shinella from water.</title>
        <authorList>
            <person name="Deng Y."/>
        </authorList>
    </citation>
    <scope>NUCLEOTIDE SEQUENCE</scope>
    <source>
        <strain evidence="1">CPCC 100929</strain>
    </source>
</reference>
<name>A0ABT1R0Z8_9HYPH</name>
<gene>
    <name evidence="1" type="primary">tssK</name>
    <name evidence="1" type="ORF">GB927_002315</name>
</gene>
<dbReference type="RefSeq" id="WP_256114929.1">
    <property type="nucleotide sequence ID" value="NZ_WHSB02000001.1"/>
</dbReference>
<protein>
    <submittedName>
        <fullName evidence="1">Type VI secretion system baseplate subunit TssK</fullName>
    </submittedName>
</protein>
<keyword evidence="2" id="KW-1185">Reference proteome</keyword>
<accession>A0ABT1R0Z8</accession>
<dbReference type="NCBIfam" id="TIGR03353">
    <property type="entry name" value="VI_chp_4"/>
    <property type="match status" value="1"/>
</dbReference>
<sequence length="443" mass="48323">MSFDDKVIWSEGMFIRAQHFQQEARHFERQLRGRTKALVPHGWGLTELRLNRELLSIGQFAVERAAGVFADGTPFSLPDDSVRLAPLMLGENVRNAVLYLTLPLTEPGGREAADAEAELTTRYTLAEIDVSDANSGDVSAAPINVGKLRLRYALDTSDRSGLVGIGLARIVEVRSDNSVVLDESYVPPAMDCAVSPILSGLLTEIVGLLNHRGEAIAARLAGTNVGTAAEITDMMMLQTINRWQPLFTHMASATFVHPERLFTSMIGLAGELATFTAVGHRPRPFPVYDHERLQLSFAPVAAAVRQALSAVLERSAITIPLVEHRYGIRVADVSDRSIYSKYSFILAAKADMPAEALVRRLVGQFKIGAAEQITELVNAALPGIMLRALPVAPRQIPYHTGKAYFELDRSSPIWKQVAAGNGLAIHVAGDFPALELDLWAVKD</sequence>
<comment type="caution">
    <text evidence="1">The sequence shown here is derived from an EMBL/GenBank/DDBJ whole genome shotgun (WGS) entry which is preliminary data.</text>
</comment>
<dbReference type="PANTHER" id="PTHR35566">
    <property type="entry name" value="BLR3599 PROTEIN"/>
    <property type="match status" value="1"/>
</dbReference>
<organism evidence="1 2">
    <name type="scientific">Shinella lacus</name>
    <dbReference type="NCBI Taxonomy" id="2654216"/>
    <lineage>
        <taxon>Bacteria</taxon>
        <taxon>Pseudomonadati</taxon>
        <taxon>Pseudomonadota</taxon>
        <taxon>Alphaproteobacteria</taxon>
        <taxon>Hyphomicrobiales</taxon>
        <taxon>Rhizobiaceae</taxon>
        <taxon>Shinella</taxon>
    </lineage>
</organism>
<dbReference type="InterPro" id="IPR010263">
    <property type="entry name" value="T6SS_TssK"/>
</dbReference>
<evidence type="ECO:0000313" key="2">
    <source>
        <dbReference type="Proteomes" id="UP000996601"/>
    </source>
</evidence>
<dbReference type="PANTHER" id="PTHR35566:SF1">
    <property type="entry name" value="TYPE VI SECRETION SYSTEM BASEPLATE COMPONENT TSSK1"/>
    <property type="match status" value="1"/>
</dbReference>